<feature type="transmembrane region" description="Helical" evidence="1">
    <location>
        <begin position="114"/>
        <end position="135"/>
    </location>
</feature>
<proteinExistence type="predicted"/>
<keyword evidence="3" id="KW-1185">Reference proteome</keyword>
<dbReference type="AlphaFoldDB" id="A0A1G9C9J8"/>
<name>A0A1G9C9J8_ACTMZ</name>
<gene>
    <name evidence="2" type="ORF">SAMN04487820_108196</name>
</gene>
<evidence type="ECO:0000313" key="2">
    <source>
        <dbReference type="EMBL" id="SDK48342.1"/>
    </source>
</evidence>
<keyword evidence="1" id="KW-0812">Transmembrane</keyword>
<dbReference type="OrthoDB" id="4935320at2"/>
<accession>A0A1G9C9J8</accession>
<reference evidence="3" key="1">
    <citation type="submission" date="2016-10" db="EMBL/GenBank/DDBJ databases">
        <authorList>
            <person name="Varghese N."/>
            <person name="Submissions S."/>
        </authorList>
    </citation>
    <scope>NUCLEOTIDE SEQUENCE [LARGE SCALE GENOMIC DNA]</scope>
    <source>
        <strain evidence="3">DSM 45460</strain>
    </source>
</reference>
<dbReference type="RefSeq" id="WP_092629050.1">
    <property type="nucleotide sequence ID" value="NZ_FNFM01000008.1"/>
</dbReference>
<dbReference type="Proteomes" id="UP000199213">
    <property type="component" value="Unassembled WGS sequence"/>
</dbReference>
<dbReference type="InterPro" id="IPR036938">
    <property type="entry name" value="PAP2/HPO_sf"/>
</dbReference>
<sequence>MSTRETRSPAERKHLFARVVTEVLAPWVIVLALPLVVAGQATAEFGATLLWGMVVALTSSVLPMGVVVWGSRTGRWDGHHVRDRQGRLVPFTALIALSMIGLALLIAGRAPEKLIALDISMIISLLVTGTITVFWKISMHTAVAAGAVTVLALLYGPALWWGALATLAVAWSRVAVDDHTPAQVTIGALTGAVIGGGSFALLLGGNTAL</sequence>
<evidence type="ECO:0000256" key="1">
    <source>
        <dbReference type="SAM" id="Phobius"/>
    </source>
</evidence>
<feature type="transmembrane region" description="Helical" evidence="1">
    <location>
        <begin position="49"/>
        <end position="68"/>
    </location>
</feature>
<organism evidence="2 3">
    <name type="scientific">Actinopolyspora mzabensis</name>
    <dbReference type="NCBI Taxonomy" id="995066"/>
    <lineage>
        <taxon>Bacteria</taxon>
        <taxon>Bacillati</taxon>
        <taxon>Actinomycetota</taxon>
        <taxon>Actinomycetes</taxon>
        <taxon>Actinopolysporales</taxon>
        <taxon>Actinopolysporaceae</taxon>
        <taxon>Actinopolyspora</taxon>
    </lineage>
</organism>
<feature type="transmembrane region" description="Helical" evidence="1">
    <location>
        <begin position="15"/>
        <end position="37"/>
    </location>
</feature>
<keyword evidence="1" id="KW-0472">Membrane</keyword>
<evidence type="ECO:0000313" key="3">
    <source>
        <dbReference type="Proteomes" id="UP000199213"/>
    </source>
</evidence>
<dbReference type="SUPFAM" id="SSF48317">
    <property type="entry name" value="Acid phosphatase/Vanadium-dependent haloperoxidase"/>
    <property type="match status" value="1"/>
</dbReference>
<feature type="transmembrane region" description="Helical" evidence="1">
    <location>
        <begin position="142"/>
        <end position="162"/>
    </location>
</feature>
<dbReference type="EMBL" id="FNFM01000008">
    <property type="protein sequence ID" value="SDK48342.1"/>
    <property type="molecule type" value="Genomic_DNA"/>
</dbReference>
<keyword evidence="1" id="KW-1133">Transmembrane helix</keyword>
<protein>
    <submittedName>
        <fullName evidence="2">PAP2 superfamily protein</fullName>
    </submittedName>
</protein>
<feature type="transmembrane region" description="Helical" evidence="1">
    <location>
        <begin position="88"/>
        <end position="108"/>
    </location>
</feature>
<feature type="transmembrane region" description="Helical" evidence="1">
    <location>
        <begin position="182"/>
        <end position="203"/>
    </location>
</feature>